<feature type="transmembrane region" description="Helical" evidence="7">
    <location>
        <begin position="125"/>
        <end position="143"/>
    </location>
</feature>
<dbReference type="InterPro" id="IPR037185">
    <property type="entry name" value="EmrE-like"/>
</dbReference>
<evidence type="ECO:0000256" key="6">
    <source>
        <dbReference type="ARBA" id="ARBA00023136"/>
    </source>
</evidence>
<reference evidence="9 10" key="1">
    <citation type="submission" date="2016-03" db="EMBL/GenBank/DDBJ databases">
        <title>Genome sequence of Providencia stuartii strain, isolated from the salivary glands of larval Lucilia sericata.</title>
        <authorList>
            <person name="Yuan Y."/>
            <person name="Zhang Y."/>
            <person name="Fu S."/>
            <person name="Crippen T.L."/>
            <person name="Visi D."/>
            <person name="Benbow M.E."/>
            <person name="Allen M."/>
            <person name="Tomberlin J.K."/>
            <person name="Sze S.-H."/>
            <person name="Tarone A.M."/>
        </authorList>
    </citation>
    <scope>NUCLEOTIDE SEQUENCE [LARGE SCALE GENOMIC DNA]</scope>
    <source>
        <strain evidence="9 10">Crippen</strain>
    </source>
</reference>
<keyword evidence="5 7" id="KW-1133">Transmembrane helix</keyword>
<dbReference type="Pfam" id="PF00892">
    <property type="entry name" value="EamA"/>
    <property type="match status" value="2"/>
</dbReference>
<feature type="transmembrane region" description="Helical" evidence="7">
    <location>
        <begin position="180"/>
        <end position="202"/>
    </location>
</feature>
<feature type="transmembrane region" description="Helical" evidence="7">
    <location>
        <begin position="208"/>
        <end position="233"/>
    </location>
</feature>
<dbReference type="PANTHER" id="PTHR32322:SF2">
    <property type="entry name" value="EAMA DOMAIN-CONTAINING PROTEIN"/>
    <property type="match status" value="1"/>
</dbReference>
<feature type="transmembrane region" description="Helical" evidence="7">
    <location>
        <begin position="97"/>
        <end position="116"/>
    </location>
</feature>
<dbReference type="GO" id="GO:0016020">
    <property type="term" value="C:membrane"/>
    <property type="evidence" value="ECO:0007669"/>
    <property type="project" value="UniProtKB-SubCell"/>
</dbReference>
<gene>
    <name evidence="9" type="ORF">A3Q29_20020</name>
</gene>
<comment type="caution">
    <text evidence="9">The sequence shown here is derived from an EMBL/GenBank/DDBJ whole genome shotgun (WGS) entry which is preliminary data.</text>
</comment>
<dbReference type="Proteomes" id="UP000179588">
    <property type="component" value="Unassembled WGS sequence"/>
</dbReference>
<evidence type="ECO:0000313" key="10">
    <source>
        <dbReference type="Proteomes" id="UP000179588"/>
    </source>
</evidence>
<dbReference type="AlphaFoldDB" id="A0A1S1HTT6"/>
<feature type="transmembrane region" description="Helical" evidence="7">
    <location>
        <begin position="149"/>
        <end position="168"/>
    </location>
</feature>
<evidence type="ECO:0000256" key="5">
    <source>
        <dbReference type="ARBA" id="ARBA00022989"/>
    </source>
</evidence>
<dbReference type="SUPFAM" id="SSF103481">
    <property type="entry name" value="Multidrug resistance efflux transporter EmrE"/>
    <property type="match status" value="2"/>
</dbReference>
<dbReference type="OrthoDB" id="9784288at2"/>
<keyword evidence="10" id="KW-1185">Reference proteome</keyword>
<evidence type="ECO:0000256" key="2">
    <source>
        <dbReference type="ARBA" id="ARBA00007362"/>
    </source>
</evidence>
<evidence type="ECO:0000256" key="4">
    <source>
        <dbReference type="ARBA" id="ARBA00022692"/>
    </source>
</evidence>
<dbReference type="RefSeq" id="WP_070928681.1">
    <property type="nucleotide sequence ID" value="NZ_VAUE01000012.1"/>
</dbReference>
<dbReference type="InterPro" id="IPR000620">
    <property type="entry name" value="EamA_dom"/>
</dbReference>
<comment type="similarity">
    <text evidence="2">Belongs to the EamA transporter family.</text>
</comment>
<comment type="subcellular location">
    <subcellularLocation>
        <location evidence="1">Cell membrane</location>
        <topology evidence="1">Multi-pass membrane protein</topology>
    </subcellularLocation>
</comment>
<feature type="domain" description="EamA" evidence="8">
    <location>
        <begin position="151"/>
        <end position="283"/>
    </location>
</feature>
<sequence>MKSYSHTTRGWINGFIGVAIFSGSLPATKAALIGFSPDFLTASRAAIAGLLSVLILILFRQKLPNRQQIIGLSVVALGVVVGFPFLTALALKQVTSAHSMVFLGLLPLSTAIFGVLRGGERPHKAFWFFSVLGSLFVMGFAYFQGGNSTLIGDLYMLAAVLVCGLGYAEGAKLSKHLGSWQVICWALVISLPIMLILCLLLWPDSLEAVPAFAWGGLGYVALFSMLIGFFFWYSGLAEGGIAGVSQLQLLQPFMGLMISAWILNESINTLMVISTIGVIICVIGSKRFSH</sequence>
<feature type="transmembrane region" description="Helical" evidence="7">
    <location>
        <begin position="12"/>
        <end position="33"/>
    </location>
</feature>
<dbReference type="EMBL" id="LVIE01000172">
    <property type="protein sequence ID" value="OHT23760.1"/>
    <property type="molecule type" value="Genomic_DNA"/>
</dbReference>
<evidence type="ECO:0000256" key="3">
    <source>
        <dbReference type="ARBA" id="ARBA00022475"/>
    </source>
</evidence>
<name>A0A1S1HTT6_PROST</name>
<feature type="transmembrane region" description="Helical" evidence="7">
    <location>
        <begin position="39"/>
        <end position="59"/>
    </location>
</feature>
<feature type="transmembrane region" description="Helical" evidence="7">
    <location>
        <begin position="71"/>
        <end position="91"/>
    </location>
</feature>
<feature type="domain" description="EamA" evidence="8">
    <location>
        <begin position="10"/>
        <end position="137"/>
    </location>
</feature>
<dbReference type="PANTHER" id="PTHR32322">
    <property type="entry name" value="INNER MEMBRANE TRANSPORTER"/>
    <property type="match status" value="1"/>
</dbReference>
<accession>A0A1S1HTT6</accession>
<keyword evidence="3" id="KW-1003">Cell membrane</keyword>
<evidence type="ECO:0000256" key="7">
    <source>
        <dbReference type="SAM" id="Phobius"/>
    </source>
</evidence>
<evidence type="ECO:0000313" key="9">
    <source>
        <dbReference type="EMBL" id="OHT23760.1"/>
    </source>
</evidence>
<evidence type="ECO:0000259" key="8">
    <source>
        <dbReference type="Pfam" id="PF00892"/>
    </source>
</evidence>
<keyword evidence="4 7" id="KW-0812">Transmembrane</keyword>
<proteinExistence type="inferred from homology"/>
<keyword evidence="6 7" id="KW-0472">Membrane</keyword>
<organism evidence="9 10">
    <name type="scientific">Providencia stuartii</name>
    <dbReference type="NCBI Taxonomy" id="588"/>
    <lineage>
        <taxon>Bacteria</taxon>
        <taxon>Pseudomonadati</taxon>
        <taxon>Pseudomonadota</taxon>
        <taxon>Gammaproteobacteria</taxon>
        <taxon>Enterobacterales</taxon>
        <taxon>Morganellaceae</taxon>
        <taxon>Providencia</taxon>
    </lineage>
</organism>
<protein>
    <submittedName>
        <fullName evidence="9">Transporter</fullName>
    </submittedName>
</protein>
<evidence type="ECO:0000256" key="1">
    <source>
        <dbReference type="ARBA" id="ARBA00004651"/>
    </source>
</evidence>
<feature type="transmembrane region" description="Helical" evidence="7">
    <location>
        <begin position="240"/>
        <end position="261"/>
    </location>
</feature>
<dbReference type="InterPro" id="IPR050638">
    <property type="entry name" value="AA-Vitamin_Transporters"/>
</dbReference>
<feature type="transmembrane region" description="Helical" evidence="7">
    <location>
        <begin position="267"/>
        <end position="285"/>
    </location>
</feature>